<evidence type="ECO:0000313" key="6">
    <source>
        <dbReference type="EMBL" id="EFA77327.1"/>
    </source>
</evidence>
<dbReference type="PANTHER" id="PTHR23048:SF59">
    <property type="entry name" value="EF-HAND SUPERFAMILY PROTEIN"/>
    <property type="match status" value="1"/>
</dbReference>
<dbReference type="SMART" id="SM00054">
    <property type="entry name" value="EFh"/>
    <property type="match status" value="2"/>
</dbReference>
<dbReference type="GO" id="GO:0016460">
    <property type="term" value="C:myosin II complex"/>
    <property type="evidence" value="ECO:0007669"/>
    <property type="project" value="TreeGrafter"/>
</dbReference>
<dbReference type="InterPro" id="IPR011992">
    <property type="entry name" value="EF-hand-dom_pair"/>
</dbReference>
<keyword evidence="1" id="KW-0677">Repeat</keyword>
<evidence type="ECO:0000256" key="4">
    <source>
        <dbReference type="ARBA" id="ARBA00023175"/>
    </source>
</evidence>
<proteinExistence type="predicted"/>
<dbReference type="Proteomes" id="UP000001396">
    <property type="component" value="Unassembled WGS sequence"/>
</dbReference>
<keyword evidence="4" id="KW-0505">Motor protein</keyword>
<evidence type="ECO:0000313" key="7">
    <source>
        <dbReference type="Proteomes" id="UP000001396"/>
    </source>
</evidence>
<keyword evidence="2" id="KW-0106">Calcium</keyword>
<evidence type="ECO:0000256" key="3">
    <source>
        <dbReference type="ARBA" id="ARBA00023123"/>
    </source>
</evidence>
<dbReference type="GO" id="GO:0005509">
    <property type="term" value="F:calcium ion binding"/>
    <property type="evidence" value="ECO:0007669"/>
    <property type="project" value="InterPro"/>
</dbReference>
<dbReference type="Gene3D" id="1.10.238.10">
    <property type="entry name" value="EF-hand"/>
    <property type="match status" value="2"/>
</dbReference>
<reference evidence="6 7" key="1">
    <citation type="journal article" date="2011" name="Genome Res.">
        <title>Phylogeny-wide analysis of social amoeba genomes highlights ancient origins for complex intercellular communication.</title>
        <authorList>
            <person name="Heidel A.J."/>
            <person name="Lawal H.M."/>
            <person name="Felder M."/>
            <person name="Schilde C."/>
            <person name="Helps N.R."/>
            <person name="Tunggal B."/>
            <person name="Rivero F."/>
            <person name="John U."/>
            <person name="Schleicher M."/>
            <person name="Eichinger L."/>
            <person name="Platzer M."/>
            <person name="Noegel A.A."/>
            <person name="Schaap P."/>
            <person name="Gloeckner G."/>
        </authorList>
    </citation>
    <scope>NUCLEOTIDE SEQUENCE [LARGE SCALE GENOMIC DNA]</scope>
    <source>
        <strain evidence="7">ATCC 26659 / Pp 5 / PN500</strain>
    </source>
</reference>
<dbReference type="PANTHER" id="PTHR23048">
    <property type="entry name" value="MYOSIN LIGHT CHAIN 1, 3"/>
    <property type="match status" value="1"/>
</dbReference>
<dbReference type="FunCoup" id="D3BMW5">
    <property type="interactions" value="37"/>
</dbReference>
<dbReference type="GeneID" id="31368005"/>
<dbReference type="InParanoid" id="D3BMW5"/>
<dbReference type="SUPFAM" id="SSF47473">
    <property type="entry name" value="EF-hand"/>
    <property type="match status" value="1"/>
</dbReference>
<evidence type="ECO:0000259" key="5">
    <source>
        <dbReference type="PROSITE" id="PS50222"/>
    </source>
</evidence>
<gene>
    <name evidence="6" type="primary">cenB</name>
    <name evidence="6" type="ORF">PPL_12538</name>
</gene>
<feature type="domain" description="EF-hand" evidence="5">
    <location>
        <begin position="78"/>
        <end position="113"/>
    </location>
</feature>
<dbReference type="FunFam" id="1.10.238.10:FF:000001">
    <property type="entry name" value="Calmodulin 1"/>
    <property type="match status" value="1"/>
</dbReference>
<accession>D3BMW5</accession>
<dbReference type="OMA" id="VIGWKEM"/>
<sequence>MNFKSLEVDQQFEINEAFSLFKNDNNECNKVKHALRALGLEPDKKDISDLIATTTKEQISISVSSFRELAAKLITKRDSNSSMDYAFKLFDKDNSGKISFSDLKAIATTLGEDVSDHHLELMIQMADSNGDGLVDKNEFISLMTTKKML</sequence>
<dbReference type="AlphaFoldDB" id="D3BMW5"/>
<dbReference type="InterPro" id="IPR050230">
    <property type="entry name" value="CALM/Myosin/TropC-like"/>
</dbReference>
<dbReference type="InterPro" id="IPR002048">
    <property type="entry name" value="EF_hand_dom"/>
</dbReference>
<keyword evidence="3" id="KW-0518">Myosin</keyword>
<dbReference type="STRING" id="670386.D3BMW5"/>
<name>D3BMW5_HETP5</name>
<comment type="caution">
    <text evidence="6">The sequence shown here is derived from an EMBL/GenBank/DDBJ whole genome shotgun (WGS) entry which is preliminary data.</text>
</comment>
<organism evidence="6 7">
    <name type="scientific">Heterostelium pallidum (strain ATCC 26659 / Pp 5 / PN500)</name>
    <name type="common">Cellular slime mold</name>
    <name type="synonym">Polysphondylium pallidum</name>
    <dbReference type="NCBI Taxonomy" id="670386"/>
    <lineage>
        <taxon>Eukaryota</taxon>
        <taxon>Amoebozoa</taxon>
        <taxon>Evosea</taxon>
        <taxon>Eumycetozoa</taxon>
        <taxon>Dictyostelia</taxon>
        <taxon>Acytosteliales</taxon>
        <taxon>Acytosteliaceae</taxon>
        <taxon>Heterostelium</taxon>
    </lineage>
</organism>
<protein>
    <submittedName>
        <fullName evidence="6">Centrin</fullName>
    </submittedName>
</protein>
<evidence type="ECO:0000256" key="1">
    <source>
        <dbReference type="ARBA" id="ARBA00022737"/>
    </source>
</evidence>
<dbReference type="InterPro" id="IPR018247">
    <property type="entry name" value="EF_Hand_1_Ca_BS"/>
</dbReference>
<dbReference type="EMBL" id="ADBJ01000043">
    <property type="protein sequence ID" value="EFA77327.1"/>
    <property type="molecule type" value="Genomic_DNA"/>
</dbReference>
<dbReference type="PROSITE" id="PS50222">
    <property type="entry name" value="EF_HAND_2"/>
    <property type="match status" value="2"/>
</dbReference>
<keyword evidence="7" id="KW-1185">Reference proteome</keyword>
<feature type="domain" description="EF-hand" evidence="5">
    <location>
        <begin position="114"/>
        <end position="149"/>
    </location>
</feature>
<dbReference type="CDD" id="cd00051">
    <property type="entry name" value="EFh"/>
    <property type="match status" value="1"/>
</dbReference>
<dbReference type="Pfam" id="PF13499">
    <property type="entry name" value="EF-hand_7"/>
    <property type="match status" value="1"/>
</dbReference>
<evidence type="ECO:0000256" key="2">
    <source>
        <dbReference type="ARBA" id="ARBA00022837"/>
    </source>
</evidence>
<dbReference type="PROSITE" id="PS00018">
    <property type="entry name" value="EF_HAND_1"/>
    <property type="match status" value="2"/>
</dbReference>
<dbReference type="RefSeq" id="XP_020429456.1">
    <property type="nucleotide sequence ID" value="XM_020583269.1"/>
</dbReference>